<keyword evidence="6 8" id="KW-0067">ATP-binding</keyword>
<dbReference type="PROSITE" id="PS01331">
    <property type="entry name" value="THYMIDYLATE_KINASE"/>
    <property type="match status" value="1"/>
</dbReference>
<feature type="domain" description="Thymidylate kinase-like" evidence="9">
    <location>
        <begin position="15"/>
        <end position="166"/>
    </location>
</feature>
<keyword evidence="11" id="KW-1185">Reference proteome</keyword>
<evidence type="ECO:0000259" key="9">
    <source>
        <dbReference type="Pfam" id="PF02223"/>
    </source>
</evidence>
<comment type="caution">
    <text evidence="10">The sequence shown here is derived from an EMBL/GenBank/DDBJ whole genome shotgun (WGS) entry which is preliminary data.</text>
</comment>
<evidence type="ECO:0000256" key="3">
    <source>
        <dbReference type="ARBA" id="ARBA00022727"/>
    </source>
</evidence>
<dbReference type="InterPro" id="IPR018095">
    <property type="entry name" value="Thymidylate_kin_CS"/>
</dbReference>
<dbReference type="Gene3D" id="3.40.50.300">
    <property type="entry name" value="P-loop containing nucleotide triphosphate hydrolases"/>
    <property type="match status" value="1"/>
</dbReference>
<comment type="catalytic activity">
    <reaction evidence="7 8">
        <text>dTMP + ATP = dTDP + ADP</text>
        <dbReference type="Rhea" id="RHEA:13517"/>
        <dbReference type="ChEBI" id="CHEBI:30616"/>
        <dbReference type="ChEBI" id="CHEBI:58369"/>
        <dbReference type="ChEBI" id="CHEBI:63528"/>
        <dbReference type="ChEBI" id="CHEBI:456216"/>
        <dbReference type="EC" id="2.7.4.9"/>
    </reaction>
</comment>
<keyword evidence="3 8" id="KW-0545">Nucleotide biosynthesis</keyword>
<proteinExistence type="inferred from homology"/>
<keyword evidence="5 8" id="KW-0418">Kinase</keyword>
<dbReference type="GO" id="GO:0004798">
    <property type="term" value="F:dTMP kinase activity"/>
    <property type="evidence" value="ECO:0007669"/>
    <property type="project" value="UniProtKB-UniRule"/>
</dbReference>
<dbReference type="HAMAP" id="MF_00165">
    <property type="entry name" value="Thymidylate_kinase"/>
    <property type="match status" value="1"/>
</dbReference>
<evidence type="ECO:0000256" key="5">
    <source>
        <dbReference type="ARBA" id="ARBA00022777"/>
    </source>
</evidence>
<evidence type="ECO:0000256" key="1">
    <source>
        <dbReference type="ARBA" id="ARBA00009776"/>
    </source>
</evidence>
<dbReference type="AlphaFoldDB" id="A0A3A8N398"/>
<dbReference type="PANTHER" id="PTHR10344">
    <property type="entry name" value="THYMIDYLATE KINASE"/>
    <property type="match status" value="1"/>
</dbReference>
<evidence type="ECO:0000256" key="6">
    <source>
        <dbReference type="ARBA" id="ARBA00022840"/>
    </source>
</evidence>
<dbReference type="GO" id="GO:0006227">
    <property type="term" value="P:dUDP biosynthetic process"/>
    <property type="evidence" value="ECO:0007669"/>
    <property type="project" value="TreeGrafter"/>
</dbReference>
<dbReference type="InterPro" id="IPR018094">
    <property type="entry name" value="Thymidylate_kinase"/>
</dbReference>
<evidence type="ECO:0000256" key="2">
    <source>
        <dbReference type="ARBA" id="ARBA00022679"/>
    </source>
</evidence>
<dbReference type="Proteomes" id="UP000273405">
    <property type="component" value="Unassembled WGS sequence"/>
</dbReference>
<dbReference type="GO" id="GO:0005524">
    <property type="term" value="F:ATP binding"/>
    <property type="evidence" value="ECO:0007669"/>
    <property type="project" value="UniProtKB-UniRule"/>
</dbReference>
<name>A0A3A8N398_9BACT</name>
<dbReference type="InterPro" id="IPR027417">
    <property type="entry name" value="P-loop_NTPase"/>
</dbReference>
<comment type="similarity">
    <text evidence="1 8">Belongs to the thymidylate kinase family.</text>
</comment>
<dbReference type="GO" id="GO:0006235">
    <property type="term" value="P:dTTP biosynthetic process"/>
    <property type="evidence" value="ECO:0007669"/>
    <property type="project" value="UniProtKB-UniRule"/>
</dbReference>
<evidence type="ECO:0000256" key="7">
    <source>
        <dbReference type="ARBA" id="ARBA00048743"/>
    </source>
</evidence>
<dbReference type="EMBL" id="RAWG01000212">
    <property type="protein sequence ID" value="RKH37999.1"/>
    <property type="molecule type" value="Genomic_DNA"/>
</dbReference>
<accession>A0A3A8N398</accession>
<dbReference type="GO" id="GO:0006233">
    <property type="term" value="P:dTDP biosynthetic process"/>
    <property type="evidence" value="ECO:0007669"/>
    <property type="project" value="InterPro"/>
</dbReference>
<comment type="function">
    <text evidence="8">Phosphorylation of dTMP to form dTDP in both de novo and salvage pathways of dTTP synthesis.</text>
</comment>
<keyword evidence="2 8" id="KW-0808">Transferase</keyword>
<evidence type="ECO:0000313" key="11">
    <source>
        <dbReference type="Proteomes" id="UP000273405"/>
    </source>
</evidence>
<reference evidence="11" key="1">
    <citation type="submission" date="2018-09" db="EMBL/GenBank/DDBJ databases">
        <authorList>
            <person name="Livingstone P.G."/>
            <person name="Whitworth D.E."/>
        </authorList>
    </citation>
    <scope>NUCLEOTIDE SEQUENCE [LARGE SCALE GENOMIC DNA]</scope>
    <source>
        <strain evidence="11">CA040B</strain>
    </source>
</reference>
<dbReference type="NCBIfam" id="TIGR00041">
    <property type="entry name" value="DTMP_kinase"/>
    <property type="match status" value="1"/>
</dbReference>
<dbReference type="Pfam" id="PF02223">
    <property type="entry name" value="Thymidylate_kin"/>
    <property type="match status" value="1"/>
</dbReference>
<evidence type="ECO:0000256" key="4">
    <source>
        <dbReference type="ARBA" id="ARBA00022741"/>
    </source>
</evidence>
<dbReference type="EC" id="2.7.4.9" evidence="8"/>
<dbReference type="SUPFAM" id="SSF52540">
    <property type="entry name" value="P-loop containing nucleoside triphosphate hydrolases"/>
    <property type="match status" value="1"/>
</dbReference>
<dbReference type="InterPro" id="IPR039430">
    <property type="entry name" value="Thymidylate_kin-like_dom"/>
</dbReference>
<evidence type="ECO:0000313" key="10">
    <source>
        <dbReference type="EMBL" id="RKH37999.1"/>
    </source>
</evidence>
<keyword evidence="4 8" id="KW-0547">Nucleotide-binding</keyword>
<dbReference type="CDD" id="cd01672">
    <property type="entry name" value="TMPK"/>
    <property type="match status" value="1"/>
</dbReference>
<dbReference type="GO" id="GO:0005829">
    <property type="term" value="C:cytosol"/>
    <property type="evidence" value="ECO:0007669"/>
    <property type="project" value="TreeGrafter"/>
</dbReference>
<feature type="binding site" evidence="8">
    <location>
        <begin position="17"/>
        <end position="24"/>
    </location>
    <ligand>
        <name>ATP</name>
        <dbReference type="ChEBI" id="CHEBI:30616"/>
    </ligand>
</feature>
<dbReference type="OrthoDB" id="9774907at2"/>
<evidence type="ECO:0000256" key="8">
    <source>
        <dbReference type="HAMAP-Rule" id="MF_00165"/>
    </source>
</evidence>
<protein>
    <recommendedName>
        <fullName evidence="8">Thymidylate kinase</fullName>
        <ecNumber evidence="8">2.7.4.9</ecNumber>
    </recommendedName>
    <alternativeName>
        <fullName evidence="8">dTMP kinase</fullName>
    </alternativeName>
</protein>
<dbReference type="PANTHER" id="PTHR10344:SF4">
    <property type="entry name" value="UMP-CMP KINASE 2, MITOCHONDRIAL"/>
    <property type="match status" value="1"/>
</dbReference>
<sequence length="231" mass="25329">MIVRKSDKQGVLIAIEGIDGAGKTTQAERLAVALTSAGHSVLRTKEPTDSKWGRQLRASAVSGRLNAADELELFLKDRQEHVRTVLKPAIDAGQIVIVDRYYFSTVAYQGVRGLDPQEILSRNEVFAPKPDLLVLLEVDAKVGLQRIRLRGDKANTFEQEANLRAAGRIFAQLDLPYLMRIDGALLPEDITSSVLDVLYDGPLASEPRPVHCEQGRAMINSELFGLIGSKG</sequence>
<organism evidence="10 11">
    <name type="scientific">Corallococcus sicarius</name>
    <dbReference type="NCBI Taxonomy" id="2316726"/>
    <lineage>
        <taxon>Bacteria</taxon>
        <taxon>Pseudomonadati</taxon>
        <taxon>Myxococcota</taxon>
        <taxon>Myxococcia</taxon>
        <taxon>Myxococcales</taxon>
        <taxon>Cystobacterineae</taxon>
        <taxon>Myxococcaceae</taxon>
        <taxon>Corallococcus</taxon>
    </lineage>
</organism>
<gene>
    <name evidence="8" type="primary">tmk</name>
    <name evidence="10" type="ORF">D7X12_27645</name>
</gene>